<feature type="compositionally biased region" description="Acidic residues" evidence="2">
    <location>
        <begin position="998"/>
        <end position="1023"/>
    </location>
</feature>
<reference evidence="4" key="1">
    <citation type="submission" date="2025-08" db="UniProtKB">
        <authorList>
            <consortium name="RefSeq"/>
        </authorList>
    </citation>
    <scope>IDENTIFICATION</scope>
    <source>
        <tissue evidence="4">Testes</tissue>
    </source>
</reference>
<sequence>MPRDRKSKKPVIIVDDDDDVIEEDGDNDFTSNVRSDRSIRRRNLESRKQEEENIAQQEEDELEKALALSRQEMQKQAKISELFQEQEDYVKKKQTPTKDNTASNKVTSSTDATESKSSSSHFVSDDNCGRKITSHISEITQESENNMKEMDCSTTHVTAYANDNNADRNQDHPKPSRFKFRKRKIDPPQEPILHISKKAKVEPDMPEQDNISSEYKPMVRKVKSDFRVKPTVKMRQLVDKRLLKCKRARRHFSFSKHLYAPNDVDPNVYTNVIIAMFEQYRLAVKVEQSKSFYSCNTFFGTPIKPGYHMSNTLDARLRNSNQPMYDVYIVNEGEDDDLEVMEEKKTAKNLSPINMEDEEETIDPFQRPCQARDQETKVLESDQSSSDADNFLTIGRKHHPSRKALDFNSASQNKDGSQSSNDETLSTTVKQTSRVIDLANDDTQEFDNQFGEVEDLDINVNNVSQEIAGKNDSNSMSNKVVPSKNTVVRNEDAENDSEEYENETGLAIKVNEVELSGDDLFGNAGSDDESAVSVKSGTKIDTSKKRDECTSSNIAAPVSSGSPLIKNVAASESNTNPFASWKTVHDKTKLSGSQENGQDIKSSSQNSIIKYSELCSTDNISKKLCYEEKRLVHYYQKNLFSKGAIDEAFYVCDEEPEDAGNEGTDEQIDEKRKESNEAEEEFKTVPTSSMLKYTTDQSDVEEPTTSADVSQPSPERSDSTTIPVYEVDKNVRDSESELIEDPESPQQGTECPLCGVMFPQTEIEVHAADCDGTVPVKRTRPAKESAKSSFPELIEARKEKFGKPKRPPVVCVSPVTEGLDWINDEGPSTSTANDFSKPVRGHRKPGIKRKWIQDSDSEEESAISKIVKTHNSESSSPSAHNDAIEDMLKDGIIQVAEKRMTRRQRLRIFQEKPRNRAPSSSSAAAMVDVTRQKQKVKTEERLEQCFICHKMIPHSKYAQHVQEEVDRQSAPSQIEDVEILDDSDDDNARNHGNNNNDNDNDNNYNDDDDDDDGNDADVDDDSGTEINWNEISDSPIKAFRGISKQQDSLIDYKNQFKKKTRTSKASSDGYSAVPKKKFSRGGSRGRGGRGKGRGKWKRRGSRKAWNK</sequence>
<gene>
    <name evidence="4" type="primary">LOC102800766</name>
</gene>
<protein>
    <submittedName>
        <fullName evidence="4">Dentin sialophosphoprotein-like</fullName>
    </submittedName>
</protein>
<dbReference type="PANTHER" id="PTHR15932">
    <property type="entry name" value="UBIQUITIN INTERACTION MOTIF-CONTAINING PROTEIN 1"/>
    <property type="match status" value="1"/>
</dbReference>
<keyword evidence="3" id="KW-1185">Reference proteome</keyword>
<name>A0ABM0N135_SACKO</name>
<feature type="region of interest" description="Disordered" evidence="2">
    <location>
        <begin position="89"/>
        <end position="128"/>
    </location>
</feature>
<feature type="compositionally biased region" description="Basic and acidic residues" evidence="2">
    <location>
        <begin position="370"/>
        <end position="380"/>
    </location>
</feature>
<dbReference type="GeneID" id="102800766"/>
<feature type="compositionally biased region" description="Polar residues" evidence="2">
    <location>
        <begin position="97"/>
        <end position="106"/>
    </location>
</feature>
<feature type="compositionally biased region" description="Basic residues" evidence="2">
    <location>
        <begin position="839"/>
        <end position="850"/>
    </location>
</feature>
<feature type="compositionally biased region" description="Polar residues" evidence="2">
    <location>
        <begin position="685"/>
        <end position="722"/>
    </location>
</feature>
<accession>A0ABM0N135</accession>
<feature type="region of interest" description="Disordered" evidence="2">
    <location>
        <begin position="521"/>
        <end position="551"/>
    </location>
</feature>
<organism evidence="3 4">
    <name type="scientific">Saccoglossus kowalevskii</name>
    <name type="common">Acorn worm</name>
    <dbReference type="NCBI Taxonomy" id="10224"/>
    <lineage>
        <taxon>Eukaryota</taxon>
        <taxon>Metazoa</taxon>
        <taxon>Hemichordata</taxon>
        <taxon>Enteropneusta</taxon>
        <taxon>Harrimaniidae</taxon>
        <taxon>Saccoglossus</taxon>
    </lineage>
</organism>
<dbReference type="InterPro" id="IPR003903">
    <property type="entry name" value="UIM_dom"/>
</dbReference>
<feature type="region of interest" description="Disordered" evidence="2">
    <location>
        <begin position="820"/>
        <end position="881"/>
    </location>
</feature>
<evidence type="ECO:0000313" key="4">
    <source>
        <dbReference type="RefSeq" id="XP_006825976.1"/>
    </source>
</evidence>
<proteinExistence type="predicted"/>
<dbReference type="PROSITE" id="PS50330">
    <property type="entry name" value="UIM"/>
    <property type="match status" value="1"/>
</dbReference>
<feature type="compositionally biased region" description="Polar residues" evidence="2">
    <location>
        <begin position="408"/>
        <end position="428"/>
    </location>
</feature>
<keyword evidence="1" id="KW-0175">Coiled coil</keyword>
<dbReference type="InterPro" id="IPR038868">
    <property type="entry name" value="RAP80"/>
</dbReference>
<feature type="region of interest" description="Disordered" evidence="2">
    <location>
        <begin position="346"/>
        <end position="428"/>
    </location>
</feature>
<dbReference type="PANTHER" id="PTHR15932:SF2">
    <property type="entry name" value="BRCA1-A COMPLEX SUBUNIT RAP80"/>
    <property type="match status" value="1"/>
</dbReference>
<evidence type="ECO:0000256" key="2">
    <source>
        <dbReference type="SAM" id="MobiDB-lite"/>
    </source>
</evidence>
<dbReference type="RefSeq" id="XP_006825976.1">
    <property type="nucleotide sequence ID" value="XM_006825913.1"/>
</dbReference>
<feature type="region of interest" description="Disordered" evidence="2">
    <location>
        <begin position="982"/>
        <end position="1107"/>
    </location>
</feature>
<evidence type="ECO:0000313" key="3">
    <source>
        <dbReference type="Proteomes" id="UP000694865"/>
    </source>
</evidence>
<evidence type="ECO:0000256" key="1">
    <source>
        <dbReference type="SAM" id="Coils"/>
    </source>
</evidence>
<feature type="compositionally biased region" description="Acidic residues" evidence="2">
    <location>
        <begin position="655"/>
        <end position="668"/>
    </location>
</feature>
<feature type="compositionally biased region" description="Basic and acidic residues" evidence="2">
    <location>
        <begin position="726"/>
        <end position="735"/>
    </location>
</feature>
<feature type="compositionally biased region" description="Low complexity" evidence="2">
    <location>
        <begin position="107"/>
        <end position="120"/>
    </location>
</feature>
<dbReference type="Proteomes" id="UP000694865">
    <property type="component" value="Unplaced"/>
</dbReference>
<dbReference type="CDD" id="cd20912">
    <property type="entry name" value="AIR_RAP80-like"/>
    <property type="match status" value="1"/>
</dbReference>
<feature type="region of interest" description="Disordered" evidence="2">
    <location>
        <begin position="655"/>
        <end position="753"/>
    </location>
</feature>
<feature type="compositionally biased region" description="Basic residues" evidence="2">
    <location>
        <begin position="1086"/>
        <end position="1107"/>
    </location>
</feature>
<feature type="coiled-coil region" evidence="1">
    <location>
        <begin position="40"/>
        <end position="75"/>
    </location>
</feature>
<feature type="region of interest" description="Disordered" evidence="2">
    <location>
        <begin position="910"/>
        <end position="936"/>
    </location>
</feature>